<name>A0ABU6G5J6_9BACL</name>
<dbReference type="EMBL" id="JARLKY010000051">
    <property type="protein sequence ID" value="MEC0229421.1"/>
    <property type="molecule type" value="Genomic_DNA"/>
</dbReference>
<protein>
    <submittedName>
        <fullName evidence="1">SAF domain-containing protein</fullName>
    </submittedName>
</protein>
<dbReference type="RefSeq" id="WP_326073471.1">
    <property type="nucleotide sequence ID" value="NZ_JARLKY010000051.1"/>
</dbReference>
<gene>
    <name evidence="1" type="ORF">P4I72_20040</name>
</gene>
<dbReference type="Gene3D" id="2.30.130.110">
    <property type="match status" value="1"/>
</dbReference>
<proteinExistence type="predicted"/>
<dbReference type="Proteomes" id="UP001338137">
    <property type="component" value="Unassembled WGS sequence"/>
</dbReference>
<reference evidence="1 2" key="1">
    <citation type="submission" date="2023-03" db="EMBL/GenBank/DDBJ databases">
        <title>Bacillus Genome Sequencing.</title>
        <authorList>
            <person name="Dunlap C."/>
        </authorList>
    </citation>
    <scope>NUCLEOTIDE SEQUENCE [LARGE SCALE GENOMIC DNA]</scope>
    <source>
        <strain evidence="1 2">BD-533</strain>
    </source>
</reference>
<accession>A0ABU6G5J6</accession>
<organism evidence="1 2">
    <name type="scientific">Paenibacillus alba</name>
    <dbReference type="NCBI Taxonomy" id="1197127"/>
    <lineage>
        <taxon>Bacteria</taxon>
        <taxon>Bacillati</taxon>
        <taxon>Bacillota</taxon>
        <taxon>Bacilli</taxon>
        <taxon>Bacillales</taxon>
        <taxon>Paenibacillaceae</taxon>
        <taxon>Paenibacillus</taxon>
    </lineage>
</organism>
<sequence length="89" mass="9538">MAHDYAEGTDSLVMNEKDDVATVLRDAARGDTIQFLRGSSVQTLTLIDAFPFGHKVAIAPIAQGAEGKLTKAEILGHQEFSINRIGPSL</sequence>
<evidence type="ECO:0000313" key="1">
    <source>
        <dbReference type="EMBL" id="MEC0229421.1"/>
    </source>
</evidence>
<keyword evidence="2" id="KW-1185">Reference proteome</keyword>
<comment type="caution">
    <text evidence="1">The sequence shown here is derived from an EMBL/GenBank/DDBJ whole genome shotgun (WGS) entry which is preliminary data.</text>
</comment>
<evidence type="ECO:0000313" key="2">
    <source>
        <dbReference type="Proteomes" id="UP001338137"/>
    </source>
</evidence>